<organism evidence="2 3">
    <name type="scientific">Didymella exigua CBS 183.55</name>
    <dbReference type="NCBI Taxonomy" id="1150837"/>
    <lineage>
        <taxon>Eukaryota</taxon>
        <taxon>Fungi</taxon>
        <taxon>Dikarya</taxon>
        <taxon>Ascomycota</taxon>
        <taxon>Pezizomycotina</taxon>
        <taxon>Dothideomycetes</taxon>
        <taxon>Pleosporomycetidae</taxon>
        <taxon>Pleosporales</taxon>
        <taxon>Pleosporineae</taxon>
        <taxon>Didymellaceae</taxon>
        <taxon>Didymella</taxon>
    </lineage>
</organism>
<evidence type="ECO:0000313" key="3">
    <source>
        <dbReference type="Proteomes" id="UP000800082"/>
    </source>
</evidence>
<evidence type="ECO:0000256" key="1">
    <source>
        <dbReference type="SAM" id="MobiDB-lite"/>
    </source>
</evidence>
<feature type="region of interest" description="Disordered" evidence="1">
    <location>
        <begin position="302"/>
        <end position="333"/>
    </location>
</feature>
<keyword evidence="3" id="KW-1185">Reference proteome</keyword>
<dbReference type="Proteomes" id="UP000800082">
    <property type="component" value="Unassembled WGS sequence"/>
</dbReference>
<feature type="region of interest" description="Disordered" evidence="1">
    <location>
        <begin position="727"/>
        <end position="746"/>
    </location>
</feature>
<dbReference type="AlphaFoldDB" id="A0A6A5RNM3"/>
<gene>
    <name evidence="2" type="ORF">M421DRAFT_154059</name>
</gene>
<proteinExistence type="predicted"/>
<feature type="region of interest" description="Disordered" evidence="1">
    <location>
        <begin position="670"/>
        <end position="692"/>
    </location>
</feature>
<dbReference type="EMBL" id="ML978968">
    <property type="protein sequence ID" value="KAF1928738.1"/>
    <property type="molecule type" value="Genomic_DNA"/>
</dbReference>
<feature type="region of interest" description="Disordered" evidence="1">
    <location>
        <begin position="359"/>
        <end position="383"/>
    </location>
</feature>
<evidence type="ECO:0000313" key="2">
    <source>
        <dbReference type="EMBL" id="KAF1928738.1"/>
    </source>
</evidence>
<accession>A0A6A5RNM3</accession>
<sequence>MRSCARTADLRSRCFSSRSHIAFNIMLQATEETSASFLSWPLCKSSLAQNFPNLFSKQPHSQPSHHKEAFPNKTHVDSKKIEAGMMPEFHLPLGTKSHDHRVPSLSRLSPVQKVSDERTVLSLDPNRRLAQYYKDDASSPGVRLRGGGGQHQGGKFDWLRTASTVNKTSEKSEFGPSPSAVTYKGKLIGPPQSAPALNALPPASRFAREPELRATTTTARSFLESSDCVRSKYSLSPVGCDIRGSAHMEPPILPPPPALLPAQSRSATTNPFAGVYGNPYAAKIDLTSAPVDYEVAGSLVDRPSALDGSQTGYDSKPQPTRRHPSRTSYEGPISISCSQEDATGEVLQQVRRDRKWDALPLPPEEGAREAHPKNNNRVETEEADYERFDTEELISSLRPERLSLYHIAMSRRPVNGSSRTNNSPVSITECPVPATYPKIRKHAIDDVEVRDGYSIRTRDWDLRSCNTDDLGVDTLLKRQEQLERHSVQHLDLPGQQRQAHVRDENEALYGLPGEDVLTTESYFYAEMIEIVNDYHEQLQQVIQRAYESGEIIEEHWLREKWRYKIAMDRKLRIAGERSGYKILNNEQDIKEAIKQPIGYAIYSSLLKIRDPETWQCIFKPTTTYSHLGTITSTSQQHATAQGNSLIWLLRKLGRGLRYMLAVPDDPDLKTYSGRHPPASASDTPNYESSVGVLGPNIPLRPLDNRGLTHFTPAPAPIIRFSLARSLTSHDQPRPSDQTERAPKLSADTTRVNKYTTFTDATVTSPLNHRISRATRSRGYEEGKFVTILAPSVVSDKSETTTAGYGAGKPERKQRLRDDRTEVTAWPEVEY</sequence>
<feature type="region of interest" description="Disordered" evidence="1">
    <location>
        <begin position="795"/>
        <end position="830"/>
    </location>
</feature>
<feature type="compositionally biased region" description="Basic and acidic residues" evidence="1">
    <location>
        <begin position="730"/>
        <end position="742"/>
    </location>
</feature>
<dbReference type="OrthoDB" id="3797037at2759"/>
<reference evidence="2" key="1">
    <citation type="journal article" date="2020" name="Stud. Mycol.">
        <title>101 Dothideomycetes genomes: a test case for predicting lifestyles and emergence of pathogens.</title>
        <authorList>
            <person name="Haridas S."/>
            <person name="Albert R."/>
            <person name="Binder M."/>
            <person name="Bloem J."/>
            <person name="Labutti K."/>
            <person name="Salamov A."/>
            <person name="Andreopoulos B."/>
            <person name="Baker S."/>
            <person name="Barry K."/>
            <person name="Bills G."/>
            <person name="Bluhm B."/>
            <person name="Cannon C."/>
            <person name="Castanera R."/>
            <person name="Culley D."/>
            <person name="Daum C."/>
            <person name="Ezra D."/>
            <person name="Gonzalez J."/>
            <person name="Henrissat B."/>
            <person name="Kuo A."/>
            <person name="Liang C."/>
            <person name="Lipzen A."/>
            <person name="Lutzoni F."/>
            <person name="Magnuson J."/>
            <person name="Mondo S."/>
            <person name="Nolan M."/>
            <person name="Ohm R."/>
            <person name="Pangilinan J."/>
            <person name="Park H.-J."/>
            <person name="Ramirez L."/>
            <person name="Alfaro M."/>
            <person name="Sun H."/>
            <person name="Tritt A."/>
            <person name="Yoshinaga Y."/>
            <person name="Zwiers L.-H."/>
            <person name="Turgeon B."/>
            <person name="Goodwin S."/>
            <person name="Spatafora J."/>
            <person name="Crous P."/>
            <person name="Grigoriev I."/>
        </authorList>
    </citation>
    <scope>NUCLEOTIDE SEQUENCE</scope>
    <source>
        <strain evidence="2">CBS 183.55</strain>
    </source>
</reference>
<feature type="compositionally biased region" description="Basic and acidic residues" evidence="1">
    <location>
        <begin position="808"/>
        <end position="821"/>
    </location>
</feature>
<protein>
    <submittedName>
        <fullName evidence="2">Uncharacterized protein</fullName>
    </submittedName>
</protein>
<name>A0A6A5RNM3_9PLEO</name>
<feature type="compositionally biased region" description="Basic and acidic residues" evidence="1">
    <location>
        <begin position="365"/>
        <end position="383"/>
    </location>
</feature>
<dbReference type="RefSeq" id="XP_033448986.1">
    <property type="nucleotide sequence ID" value="XM_033587605.1"/>
</dbReference>
<dbReference type="GeneID" id="54345251"/>